<evidence type="ECO:0000256" key="1">
    <source>
        <dbReference type="ARBA" id="ARBA00022723"/>
    </source>
</evidence>
<evidence type="ECO:0000256" key="4">
    <source>
        <dbReference type="ARBA" id="ARBA00022837"/>
    </source>
</evidence>
<dbReference type="InterPro" id="IPR002048">
    <property type="entry name" value="EF_hand_dom"/>
</dbReference>
<dbReference type="PROSITE" id="PS50222">
    <property type="entry name" value="EF_HAND_2"/>
    <property type="match status" value="1"/>
</dbReference>
<dbReference type="PROSITE" id="PS00018">
    <property type="entry name" value="EF_HAND_1"/>
    <property type="match status" value="2"/>
</dbReference>
<sequence>MEEFHEVAIAYYNNAPRNLQRLAWSFFLALDSDGDGQISYMEYINFLRQCGYGWISSNFFKDLDRNRDGCLGFWEVLTLYYVIKTRGLWCQGCQTCLVGLYFTCVSCFDSGSRTYDLCPTCYKQKKFSHNHTNFMDNHLLLRSKRGLPPGTANINLALAPRSAINANSAAVDDDLMQSFQALETGVNAGKTSTCIVM</sequence>
<keyword evidence="3" id="KW-0862">Zinc</keyword>
<dbReference type="EMBL" id="JAZDWU010000009">
    <property type="protein sequence ID" value="KAK9991667.1"/>
    <property type="molecule type" value="Genomic_DNA"/>
</dbReference>
<dbReference type="SUPFAM" id="SSF57850">
    <property type="entry name" value="RING/U-box"/>
    <property type="match status" value="1"/>
</dbReference>
<keyword evidence="7" id="KW-1185">Reference proteome</keyword>
<evidence type="ECO:0000313" key="7">
    <source>
        <dbReference type="Proteomes" id="UP001459277"/>
    </source>
</evidence>
<dbReference type="InterPro" id="IPR011992">
    <property type="entry name" value="EF-hand-dom_pair"/>
</dbReference>
<protein>
    <recommendedName>
        <fullName evidence="5">EF-hand domain-containing protein</fullName>
    </recommendedName>
</protein>
<dbReference type="InterPro" id="IPR043145">
    <property type="entry name" value="Znf_ZZ_sf"/>
</dbReference>
<evidence type="ECO:0000256" key="2">
    <source>
        <dbReference type="ARBA" id="ARBA00022771"/>
    </source>
</evidence>
<dbReference type="Gene3D" id="1.10.238.10">
    <property type="entry name" value="EF-hand"/>
    <property type="match status" value="1"/>
</dbReference>
<reference evidence="6 7" key="1">
    <citation type="submission" date="2024-01" db="EMBL/GenBank/DDBJ databases">
        <title>A telomere-to-telomere, gap-free genome of sweet tea (Lithocarpus litseifolius).</title>
        <authorList>
            <person name="Zhou J."/>
        </authorList>
    </citation>
    <scope>NUCLEOTIDE SEQUENCE [LARGE SCALE GENOMIC DNA]</scope>
    <source>
        <strain evidence="6">Zhou-2022a</strain>
        <tissue evidence="6">Leaf</tissue>
    </source>
</reference>
<dbReference type="GO" id="GO:0005509">
    <property type="term" value="F:calcium ion binding"/>
    <property type="evidence" value="ECO:0007669"/>
    <property type="project" value="InterPro"/>
</dbReference>
<proteinExistence type="predicted"/>
<dbReference type="Proteomes" id="UP001459277">
    <property type="component" value="Unassembled WGS sequence"/>
</dbReference>
<dbReference type="SUPFAM" id="SSF47473">
    <property type="entry name" value="EF-hand"/>
    <property type="match status" value="1"/>
</dbReference>
<dbReference type="Pfam" id="PF00569">
    <property type="entry name" value="ZZ"/>
    <property type="match status" value="1"/>
</dbReference>
<dbReference type="InterPro" id="IPR018247">
    <property type="entry name" value="EF_Hand_1_Ca_BS"/>
</dbReference>
<gene>
    <name evidence="6" type="ORF">SO802_026652</name>
</gene>
<evidence type="ECO:0000259" key="5">
    <source>
        <dbReference type="PROSITE" id="PS50222"/>
    </source>
</evidence>
<dbReference type="Pfam" id="PF13202">
    <property type="entry name" value="EF-hand_5"/>
    <property type="match status" value="1"/>
</dbReference>
<accession>A0AAW2C2S7</accession>
<dbReference type="AlphaFoldDB" id="A0AAW2C2S7"/>
<keyword evidence="4" id="KW-0106">Calcium</keyword>
<comment type="caution">
    <text evidence="6">The sequence shown here is derived from an EMBL/GenBank/DDBJ whole genome shotgun (WGS) entry which is preliminary data.</text>
</comment>
<keyword evidence="1" id="KW-0479">Metal-binding</keyword>
<dbReference type="Gene3D" id="3.30.60.90">
    <property type="match status" value="1"/>
</dbReference>
<organism evidence="6 7">
    <name type="scientific">Lithocarpus litseifolius</name>
    <dbReference type="NCBI Taxonomy" id="425828"/>
    <lineage>
        <taxon>Eukaryota</taxon>
        <taxon>Viridiplantae</taxon>
        <taxon>Streptophyta</taxon>
        <taxon>Embryophyta</taxon>
        <taxon>Tracheophyta</taxon>
        <taxon>Spermatophyta</taxon>
        <taxon>Magnoliopsida</taxon>
        <taxon>eudicotyledons</taxon>
        <taxon>Gunneridae</taxon>
        <taxon>Pentapetalae</taxon>
        <taxon>rosids</taxon>
        <taxon>fabids</taxon>
        <taxon>Fagales</taxon>
        <taxon>Fagaceae</taxon>
        <taxon>Lithocarpus</taxon>
    </lineage>
</organism>
<feature type="domain" description="EF-hand" evidence="5">
    <location>
        <begin position="18"/>
        <end position="53"/>
    </location>
</feature>
<dbReference type="GO" id="GO:0008270">
    <property type="term" value="F:zinc ion binding"/>
    <property type="evidence" value="ECO:0007669"/>
    <property type="project" value="UniProtKB-KW"/>
</dbReference>
<evidence type="ECO:0000256" key="3">
    <source>
        <dbReference type="ARBA" id="ARBA00022833"/>
    </source>
</evidence>
<evidence type="ECO:0000313" key="6">
    <source>
        <dbReference type="EMBL" id="KAK9991667.1"/>
    </source>
</evidence>
<dbReference type="SMART" id="SM00291">
    <property type="entry name" value="ZnF_ZZ"/>
    <property type="match status" value="1"/>
</dbReference>
<name>A0AAW2C2S7_9ROSI</name>
<dbReference type="InterPro" id="IPR000433">
    <property type="entry name" value="Znf_ZZ"/>
</dbReference>
<keyword evidence="2" id="KW-0863">Zinc-finger</keyword>